<dbReference type="PIRSF" id="PIRSF000847">
    <property type="entry name" value="Phos_ph_gly_syn"/>
    <property type="match status" value="1"/>
</dbReference>
<dbReference type="InterPro" id="IPR043130">
    <property type="entry name" value="CDP-OH_PTrfase_TM_dom"/>
</dbReference>
<proteinExistence type="inferred from homology"/>
<dbReference type="RefSeq" id="WP_253057935.1">
    <property type="nucleotide sequence ID" value="NZ_JAMXWM010000001.1"/>
</dbReference>
<keyword evidence="10 15" id="KW-0472">Membrane</keyword>
<dbReference type="PANTHER" id="PTHR14269">
    <property type="entry name" value="CDP-DIACYLGLYCEROL--GLYCEROL-3-PHOSPHATE 3-PHOSPHATIDYLTRANSFERASE-RELATED"/>
    <property type="match status" value="1"/>
</dbReference>
<accession>A0ABW5S452</accession>
<dbReference type="InterPro" id="IPR000462">
    <property type="entry name" value="CDP-OH_P_trans"/>
</dbReference>
<keyword evidence="7 15" id="KW-0812">Transmembrane</keyword>
<evidence type="ECO:0000256" key="8">
    <source>
        <dbReference type="ARBA" id="ARBA00022989"/>
    </source>
</evidence>
<dbReference type="InterPro" id="IPR004570">
    <property type="entry name" value="Phosphatidylglycerol_P_synth"/>
</dbReference>
<evidence type="ECO:0000256" key="2">
    <source>
        <dbReference type="ARBA" id="ARBA00004141"/>
    </source>
</evidence>
<organism evidence="16 17">
    <name type="scientific">Sporolactobacillus shoreicorticis</name>
    <dbReference type="NCBI Taxonomy" id="1923877"/>
    <lineage>
        <taxon>Bacteria</taxon>
        <taxon>Bacillati</taxon>
        <taxon>Bacillota</taxon>
        <taxon>Bacilli</taxon>
        <taxon>Bacillales</taxon>
        <taxon>Sporolactobacillaceae</taxon>
        <taxon>Sporolactobacillus</taxon>
    </lineage>
</organism>
<evidence type="ECO:0000313" key="16">
    <source>
        <dbReference type="EMBL" id="MFD2694396.1"/>
    </source>
</evidence>
<comment type="subcellular location">
    <subcellularLocation>
        <location evidence="2">Membrane</location>
        <topology evidence="2">Multi-pass membrane protein</topology>
    </subcellularLocation>
</comment>
<dbReference type="Pfam" id="PF01066">
    <property type="entry name" value="CDP-OH_P_transf"/>
    <property type="match status" value="1"/>
</dbReference>
<name>A0ABW5S452_9BACL</name>
<evidence type="ECO:0000256" key="1">
    <source>
        <dbReference type="ARBA" id="ARBA00003973"/>
    </source>
</evidence>
<evidence type="ECO:0000256" key="7">
    <source>
        <dbReference type="ARBA" id="ARBA00022692"/>
    </source>
</evidence>
<comment type="similarity">
    <text evidence="4 14">Belongs to the CDP-alcohol phosphatidyltransferase class-I family.</text>
</comment>
<dbReference type="Proteomes" id="UP001597399">
    <property type="component" value="Unassembled WGS sequence"/>
</dbReference>
<feature type="transmembrane region" description="Helical" evidence="15">
    <location>
        <begin position="143"/>
        <end position="162"/>
    </location>
</feature>
<evidence type="ECO:0000256" key="5">
    <source>
        <dbReference type="ARBA" id="ARBA00022516"/>
    </source>
</evidence>
<feature type="transmembrane region" description="Helical" evidence="15">
    <location>
        <begin position="12"/>
        <end position="42"/>
    </location>
</feature>
<dbReference type="PROSITE" id="PS00379">
    <property type="entry name" value="CDP_ALCOHOL_P_TRANSF"/>
    <property type="match status" value="1"/>
</dbReference>
<evidence type="ECO:0000256" key="10">
    <source>
        <dbReference type="ARBA" id="ARBA00023136"/>
    </source>
</evidence>
<feature type="transmembrane region" description="Helical" evidence="15">
    <location>
        <begin position="118"/>
        <end position="137"/>
    </location>
</feature>
<comment type="caution">
    <text evidence="16">The sequence shown here is derived from an EMBL/GenBank/DDBJ whole genome shotgun (WGS) entry which is preliminary data.</text>
</comment>
<dbReference type="InterPro" id="IPR048254">
    <property type="entry name" value="CDP_ALCOHOL_P_TRANSF_CS"/>
</dbReference>
<evidence type="ECO:0000256" key="14">
    <source>
        <dbReference type="RuleBase" id="RU003750"/>
    </source>
</evidence>
<keyword evidence="8 15" id="KW-1133">Transmembrane helix</keyword>
<evidence type="ECO:0000256" key="12">
    <source>
        <dbReference type="ARBA" id="ARBA00023264"/>
    </source>
</evidence>
<evidence type="ECO:0000313" key="17">
    <source>
        <dbReference type="Proteomes" id="UP001597399"/>
    </source>
</evidence>
<keyword evidence="6 14" id="KW-0808">Transferase</keyword>
<evidence type="ECO:0000256" key="6">
    <source>
        <dbReference type="ARBA" id="ARBA00022679"/>
    </source>
</evidence>
<dbReference type="InterPro" id="IPR050324">
    <property type="entry name" value="CDP-alcohol_PTase-I"/>
</dbReference>
<dbReference type="Gene3D" id="1.20.120.1760">
    <property type="match status" value="1"/>
</dbReference>
<dbReference type="GO" id="GO:0016740">
    <property type="term" value="F:transferase activity"/>
    <property type="evidence" value="ECO:0007669"/>
    <property type="project" value="UniProtKB-KW"/>
</dbReference>
<gene>
    <name evidence="16" type="ORF">ACFSUE_12280</name>
</gene>
<keyword evidence="5" id="KW-0444">Lipid biosynthesis</keyword>
<dbReference type="EMBL" id="JBHUMQ010000026">
    <property type="protein sequence ID" value="MFD2694396.1"/>
    <property type="molecule type" value="Genomic_DNA"/>
</dbReference>
<dbReference type="PANTHER" id="PTHR14269:SF11">
    <property type="entry name" value="CDP-DIACYLGLYCEROL--GLYCEROL-3-PHOSPHATE 3-PHOSPHATIDYLTRANSFERASE"/>
    <property type="match status" value="1"/>
</dbReference>
<evidence type="ECO:0000256" key="11">
    <source>
        <dbReference type="ARBA" id="ARBA00023209"/>
    </source>
</evidence>
<sequence length="177" mass="19967">MNYLPNVLSISRIIFVILLLFTYKNSWIFVVLYAAAGLTDLLDGPIARRTNSQSRFGARLDSFADVMMYAVLCILFFYWAGNIVVPFALLIILIVGVRGMSLLIAAYKYHTFVSVHTWGNKLAGLLIFIAPVVYVVFKNAGFLWLTGFVALLSAVEEMLIHLKSKSVNENRRSIFFD</sequence>
<evidence type="ECO:0000256" key="3">
    <source>
        <dbReference type="ARBA" id="ARBA00005189"/>
    </source>
</evidence>
<evidence type="ECO:0000256" key="13">
    <source>
        <dbReference type="ARBA" id="ARBA00033018"/>
    </source>
</evidence>
<evidence type="ECO:0000256" key="4">
    <source>
        <dbReference type="ARBA" id="ARBA00010441"/>
    </source>
</evidence>
<keyword evidence="17" id="KW-1185">Reference proteome</keyword>
<protein>
    <recommendedName>
        <fullName evidence="13">Phosphatidylglycerophosphate synthase</fullName>
    </recommendedName>
</protein>
<keyword evidence="11" id="KW-0594">Phospholipid biosynthesis</keyword>
<keyword evidence="12" id="KW-1208">Phospholipid metabolism</keyword>
<evidence type="ECO:0000256" key="9">
    <source>
        <dbReference type="ARBA" id="ARBA00023098"/>
    </source>
</evidence>
<keyword evidence="9" id="KW-0443">Lipid metabolism</keyword>
<reference evidence="17" key="1">
    <citation type="journal article" date="2019" name="Int. J. Syst. Evol. Microbiol.">
        <title>The Global Catalogue of Microorganisms (GCM) 10K type strain sequencing project: providing services to taxonomists for standard genome sequencing and annotation.</title>
        <authorList>
            <consortium name="The Broad Institute Genomics Platform"/>
            <consortium name="The Broad Institute Genome Sequencing Center for Infectious Disease"/>
            <person name="Wu L."/>
            <person name="Ma J."/>
        </authorList>
    </citation>
    <scope>NUCLEOTIDE SEQUENCE [LARGE SCALE GENOMIC DNA]</scope>
    <source>
        <strain evidence="17">TISTR 2466</strain>
    </source>
</reference>
<comment type="function">
    <text evidence="1">This protein catalyzes the committed step to the synthesis of the acidic phospholipids.</text>
</comment>
<evidence type="ECO:0000256" key="15">
    <source>
        <dbReference type="SAM" id="Phobius"/>
    </source>
</evidence>
<comment type="pathway">
    <text evidence="3">Lipid metabolism.</text>
</comment>